<dbReference type="SUPFAM" id="SSF69318">
    <property type="entry name" value="Integrin alpha N-terminal domain"/>
    <property type="match status" value="1"/>
</dbReference>
<dbReference type="InterPro" id="IPR036439">
    <property type="entry name" value="Dockerin_dom_sf"/>
</dbReference>
<organism evidence="2 3">
    <name type="scientific">Desulfonema magnum</name>
    <dbReference type="NCBI Taxonomy" id="45655"/>
    <lineage>
        <taxon>Bacteria</taxon>
        <taxon>Pseudomonadati</taxon>
        <taxon>Thermodesulfobacteriota</taxon>
        <taxon>Desulfobacteria</taxon>
        <taxon>Desulfobacterales</taxon>
        <taxon>Desulfococcaceae</taxon>
        <taxon>Desulfonema</taxon>
    </lineage>
</organism>
<reference evidence="2" key="1">
    <citation type="journal article" date="2021" name="Microb. Physiol.">
        <title>Proteogenomic Insights into the Physiology of Marine, Sulfate-Reducing, Filamentous Desulfonema limicola and Desulfonema magnum.</title>
        <authorList>
            <person name="Schnaars V."/>
            <person name="Wohlbrand L."/>
            <person name="Scheve S."/>
            <person name="Hinrichs C."/>
            <person name="Reinhardt R."/>
            <person name="Rabus R."/>
        </authorList>
    </citation>
    <scope>NUCLEOTIDE SEQUENCE</scope>
    <source>
        <strain evidence="2">4be13</strain>
    </source>
</reference>
<dbReference type="AlphaFoldDB" id="A0A975GMQ8"/>
<dbReference type="Gene3D" id="2.60.120.380">
    <property type="match status" value="1"/>
</dbReference>
<dbReference type="RefSeq" id="WP_246556349.1">
    <property type="nucleotide sequence ID" value="NZ_CP061800.1"/>
</dbReference>
<dbReference type="InterPro" id="IPR028994">
    <property type="entry name" value="Integrin_alpha_N"/>
</dbReference>
<sequence>MKALRSILFSLNTPCYIKADFTTRSNDTEYHLTLYREDDQHPIDATVCPKNALSAFIEVGLTPGCYYLKTEYSGDRGYQPFYTITINESDNTRVEIESNNTLVFANALDSSHPRQGRIYSDSDVDYYGFSVPEEMSVLISFTSDSETADYEVSITNGEGTPVYSKTSADGEPVGLERTLGPGNYYIKIEPGQDIDPASFYHLSTETTLLTALRVLVNIRVSAHSDQVNIDETLQLNALGTYSDASQEAVSAAEWSSSDEHIAGVDENGIVTGISDGHVIIYASAEGQVAEISLKIGTEEKPAVQTYGNLILVAGGGLDESNTLKESTQYLADTVYLRFIRRGFEEKDICYFNPEPSHDIDNDGYDDPIVSDDTPTADELYQVIETWAAEQSSTGPLYLVLINHGGIDTFEVYPGQLMTAGPLNDSLSIFQKNTDRDVVVLIEACKSGSFTDDLAVSPGDKGSGRMIITCTGENDAYLGLRGRMSFTQFFMDRLYSGETFGKSFNVAKEQLKDCGTPYSRMNPKLEPDGIILKDTYLVSSFQIASLYPEIIEKTEDRIIDAGTTMKFSATISDISGRTNVWAVLEPPNYAPPALVEDLKAPEVTLPTVELTDEDKDGFLDGVFTGKYENFICKGKYRIIFYARNADGLVAVSSPTTITVPPVIDYNNNGLTDIGDAIMVMRSLAGISINNISICNGEINRDGKIGLEEVVCILKKLAGSK</sequence>
<evidence type="ECO:0000313" key="3">
    <source>
        <dbReference type="Proteomes" id="UP000663722"/>
    </source>
</evidence>
<name>A0A975GMQ8_9BACT</name>
<dbReference type="Gene3D" id="2.60.40.1080">
    <property type="match status" value="1"/>
</dbReference>
<feature type="domain" description="BIG2" evidence="1">
    <location>
        <begin position="214"/>
        <end position="294"/>
    </location>
</feature>
<gene>
    <name evidence="2" type="ORF">dnm_029660</name>
</gene>
<protein>
    <submittedName>
        <fullName evidence="2">Bacterial Ig-like domain-containing protein</fullName>
    </submittedName>
</protein>
<evidence type="ECO:0000259" key="1">
    <source>
        <dbReference type="SMART" id="SM00635"/>
    </source>
</evidence>
<dbReference type="Proteomes" id="UP000663722">
    <property type="component" value="Chromosome"/>
</dbReference>
<dbReference type="InterPro" id="IPR003343">
    <property type="entry name" value="Big_2"/>
</dbReference>
<dbReference type="EMBL" id="CP061800">
    <property type="protein sequence ID" value="QTA86940.1"/>
    <property type="molecule type" value="Genomic_DNA"/>
</dbReference>
<dbReference type="Pfam" id="PF02368">
    <property type="entry name" value="Big_2"/>
    <property type="match status" value="1"/>
</dbReference>
<dbReference type="KEGG" id="dmm:dnm_029660"/>
<dbReference type="SUPFAM" id="SSF89260">
    <property type="entry name" value="Collagen-binding domain"/>
    <property type="match status" value="1"/>
</dbReference>
<accession>A0A975GMQ8</accession>
<dbReference type="SUPFAM" id="SSF49373">
    <property type="entry name" value="Invasin/intimin cell-adhesion fragments"/>
    <property type="match status" value="1"/>
</dbReference>
<dbReference type="InterPro" id="IPR008964">
    <property type="entry name" value="Invasin/intimin_cell_adhesion"/>
</dbReference>
<dbReference type="SMART" id="SM00635">
    <property type="entry name" value="BID_2"/>
    <property type="match status" value="1"/>
</dbReference>
<keyword evidence="3" id="KW-1185">Reference proteome</keyword>
<dbReference type="GO" id="GO:0000272">
    <property type="term" value="P:polysaccharide catabolic process"/>
    <property type="evidence" value="ECO:0007669"/>
    <property type="project" value="InterPro"/>
</dbReference>
<evidence type="ECO:0000313" key="2">
    <source>
        <dbReference type="EMBL" id="QTA86940.1"/>
    </source>
</evidence>
<dbReference type="SUPFAM" id="SSF63446">
    <property type="entry name" value="Type I dockerin domain"/>
    <property type="match status" value="1"/>
</dbReference>
<dbReference type="Gene3D" id="1.10.1330.10">
    <property type="entry name" value="Dockerin domain"/>
    <property type="match status" value="1"/>
</dbReference>
<proteinExistence type="predicted"/>